<dbReference type="Proteomes" id="UP000001661">
    <property type="component" value="Chromosome"/>
</dbReference>
<keyword evidence="6 9" id="KW-0133">Cell shape</keyword>
<name>D9QSU3_ACEAZ</name>
<dbReference type="InterPro" id="IPR038063">
    <property type="entry name" value="Transpep_catalytic_dom"/>
</dbReference>
<dbReference type="SUPFAM" id="SSF141523">
    <property type="entry name" value="L,D-transpeptidase catalytic domain-like"/>
    <property type="match status" value="1"/>
</dbReference>
<dbReference type="CDD" id="cd16913">
    <property type="entry name" value="YkuD_like"/>
    <property type="match status" value="1"/>
</dbReference>
<dbReference type="PANTHER" id="PTHR30582:SF24">
    <property type="entry name" value="L,D-TRANSPEPTIDASE ERFK_SRFK-RELATED"/>
    <property type="match status" value="1"/>
</dbReference>
<organism evidence="13 14">
    <name type="scientific">Acetohalobium arabaticum (strain ATCC 49924 / DSM 5501 / Z-7288)</name>
    <dbReference type="NCBI Taxonomy" id="574087"/>
    <lineage>
        <taxon>Bacteria</taxon>
        <taxon>Bacillati</taxon>
        <taxon>Bacillota</taxon>
        <taxon>Clostridia</taxon>
        <taxon>Halanaerobiales</taxon>
        <taxon>Halobacteroidaceae</taxon>
        <taxon>Acetohalobium</taxon>
    </lineage>
</organism>
<evidence type="ECO:0000256" key="7">
    <source>
        <dbReference type="ARBA" id="ARBA00022984"/>
    </source>
</evidence>
<evidence type="ECO:0000256" key="5">
    <source>
        <dbReference type="ARBA" id="ARBA00022801"/>
    </source>
</evidence>
<dbReference type="PANTHER" id="PTHR30582">
    <property type="entry name" value="L,D-TRANSPEPTIDASE"/>
    <property type="match status" value="1"/>
</dbReference>
<keyword evidence="8 9" id="KW-0961">Cell wall biogenesis/degradation</keyword>
<reference evidence="13 14" key="1">
    <citation type="journal article" date="2010" name="Stand. Genomic Sci.">
        <title>Complete genome sequence of Acetohalobium arabaticum type strain (Z-7288).</title>
        <authorList>
            <person name="Sikorski J."/>
            <person name="Lapidus A."/>
            <person name="Chertkov O."/>
            <person name="Lucas S."/>
            <person name="Copeland A."/>
            <person name="Glavina Del Rio T."/>
            <person name="Nolan M."/>
            <person name="Tice H."/>
            <person name="Cheng J.F."/>
            <person name="Han C."/>
            <person name="Brambilla E."/>
            <person name="Pitluck S."/>
            <person name="Liolios K."/>
            <person name="Ivanova N."/>
            <person name="Mavromatis K."/>
            <person name="Mikhailova N."/>
            <person name="Pati A."/>
            <person name="Bruce D."/>
            <person name="Detter C."/>
            <person name="Tapia R."/>
            <person name="Goodwin L."/>
            <person name="Chen A."/>
            <person name="Palaniappan K."/>
            <person name="Land M."/>
            <person name="Hauser L."/>
            <person name="Chang Y.J."/>
            <person name="Jeffries C.D."/>
            <person name="Rohde M."/>
            <person name="Goker M."/>
            <person name="Spring S."/>
            <person name="Woyke T."/>
            <person name="Bristow J."/>
            <person name="Eisen J.A."/>
            <person name="Markowitz V."/>
            <person name="Hugenholtz P."/>
            <person name="Kyrpides N.C."/>
            <person name="Klenk H.P."/>
        </authorList>
    </citation>
    <scope>NUCLEOTIDE SEQUENCE [LARGE SCALE GENOMIC DNA]</scope>
    <source>
        <strain evidence="14">ATCC 49924 / DSM 5501 / Z-7288</strain>
    </source>
</reference>
<keyword evidence="7 9" id="KW-0573">Peptidoglycan synthesis</keyword>
<protein>
    <submittedName>
        <fullName evidence="13">ErfK/YbiS/YcfS/YnhG family protein</fullName>
    </submittedName>
</protein>
<dbReference type="CAZy" id="CBM50">
    <property type="family name" value="Carbohydrate-Binding Module Family 50"/>
</dbReference>
<dbReference type="KEGG" id="aar:Acear_0080"/>
<keyword evidence="3" id="KW-0328">Glycosyltransferase</keyword>
<dbReference type="InterPro" id="IPR005490">
    <property type="entry name" value="LD_TPept_cat_dom"/>
</dbReference>
<dbReference type="GO" id="GO:0008360">
    <property type="term" value="P:regulation of cell shape"/>
    <property type="evidence" value="ECO:0007669"/>
    <property type="project" value="UniProtKB-UniRule"/>
</dbReference>
<dbReference type="HOGENOM" id="CLU_1487100_0_0_9"/>
<keyword evidence="14" id="KW-1185">Reference proteome</keyword>
<dbReference type="AlphaFoldDB" id="D9QSU3"/>
<dbReference type="MEROPS" id="C82.003"/>
<dbReference type="InterPro" id="IPR036779">
    <property type="entry name" value="LysM_dom_sf"/>
</dbReference>
<dbReference type="UniPathway" id="UPA00219"/>
<dbReference type="GO" id="GO:0005576">
    <property type="term" value="C:extracellular region"/>
    <property type="evidence" value="ECO:0007669"/>
    <property type="project" value="TreeGrafter"/>
</dbReference>
<dbReference type="InterPro" id="IPR018392">
    <property type="entry name" value="LysM"/>
</dbReference>
<keyword evidence="5" id="KW-0378">Hydrolase</keyword>
<comment type="pathway">
    <text evidence="1 9">Cell wall biogenesis; peptidoglycan biosynthesis.</text>
</comment>
<accession>D9QSU3</accession>
<evidence type="ECO:0000256" key="2">
    <source>
        <dbReference type="ARBA" id="ARBA00005992"/>
    </source>
</evidence>
<evidence type="ECO:0000259" key="10">
    <source>
        <dbReference type="PROSITE" id="PS50943"/>
    </source>
</evidence>
<dbReference type="InterPro" id="IPR001387">
    <property type="entry name" value="Cro/C1-type_HTH"/>
</dbReference>
<evidence type="ECO:0000256" key="3">
    <source>
        <dbReference type="ARBA" id="ARBA00022676"/>
    </source>
</evidence>
<dbReference type="Gene3D" id="3.10.350.10">
    <property type="entry name" value="LysM domain"/>
    <property type="match status" value="1"/>
</dbReference>
<dbReference type="SMART" id="SM00257">
    <property type="entry name" value="LysM"/>
    <property type="match status" value="1"/>
</dbReference>
<dbReference type="Gene3D" id="2.40.440.10">
    <property type="entry name" value="L,D-transpeptidase catalytic domain-like"/>
    <property type="match status" value="1"/>
</dbReference>
<feature type="active site" description="Nucleophile" evidence="9">
    <location>
        <position position="89"/>
    </location>
</feature>
<dbReference type="InterPro" id="IPR050979">
    <property type="entry name" value="LD-transpeptidase"/>
</dbReference>
<dbReference type="GO" id="GO:0071972">
    <property type="term" value="F:peptidoglycan L,D-transpeptidase activity"/>
    <property type="evidence" value="ECO:0007669"/>
    <property type="project" value="TreeGrafter"/>
</dbReference>
<evidence type="ECO:0000256" key="6">
    <source>
        <dbReference type="ARBA" id="ARBA00022960"/>
    </source>
</evidence>
<evidence type="ECO:0000256" key="9">
    <source>
        <dbReference type="PROSITE-ProRule" id="PRU01373"/>
    </source>
</evidence>
<feature type="domain" description="HTH cro/C1-type" evidence="10">
    <location>
        <begin position="133"/>
        <end position="149"/>
    </location>
</feature>
<gene>
    <name evidence="13" type="ordered locus">Acear_0080</name>
</gene>
<dbReference type="Pfam" id="PF01476">
    <property type="entry name" value="LysM"/>
    <property type="match status" value="1"/>
</dbReference>
<evidence type="ECO:0000259" key="11">
    <source>
        <dbReference type="PROSITE" id="PS51782"/>
    </source>
</evidence>
<proteinExistence type="inferred from homology"/>
<evidence type="ECO:0000256" key="1">
    <source>
        <dbReference type="ARBA" id="ARBA00004752"/>
    </source>
</evidence>
<dbReference type="SUPFAM" id="SSF54106">
    <property type="entry name" value="LysM domain"/>
    <property type="match status" value="1"/>
</dbReference>
<evidence type="ECO:0000313" key="13">
    <source>
        <dbReference type="EMBL" id="ADL11631.1"/>
    </source>
</evidence>
<feature type="active site" description="Proton donor/acceptor" evidence="9">
    <location>
        <position position="73"/>
    </location>
</feature>
<dbReference type="RefSeq" id="WP_013277078.1">
    <property type="nucleotide sequence ID" value="NC_014378.1"/>
</dbReference>
<dbReference type="PROSITE" id="PS52029">
    <property type="entry name" value="LD_TPASE"/>
    <property type="match status" value="1"/>
</dbReference>
<sequence length="171" mass="19356">MNNINKKIVINLEQRYLELYQNSELLGHYPVAIGKASTPTPTGNFEVLLKRKNPGGALGSRWIQFTWQTHGIHGTNQPWLIGQAVSNGCVRMYNTDVKDIYKQVEVGTPIHIYNNLNSNPNPDYTIYKVQPGDTLYKIAQKFNTSVAELVKINQLKNPDLIHPGQKLKITQ</sequence>
<dbReference type="GO" id="GO:0016757">
    <property type="term" value="F:glycosyltransferase activity"/>
    <property type="evidence" value="ECO:0007669"/>
    <property type="project" value="UniProtKB-KW"/>
</dbReference>
<evidence type="ECO:0000313" key="14">
    <source>
        <dbReference type="Proteomes" id="UP000001661"/>
    </source>
</evidence>
<comment type="similarity">
    <text evidence="2">Belongs to the YkuD family.</text>
</comment>
<dbReference type="PROSITE" id="PS51782">
    <property type="entry name" value="LYSM"/>
    <property type="match status" value="1"/>
</dbReference>
<feature type="domain" description="L,D-TPase catalytic" evidence="12">
    <location>
        <begin position="6"/>
        <end position="113"/>
    </location>
</feature>
<evidence type="ECO:0000259" key="12">
    <source>
        <dbReference type="PROSITE" id="PS52029"/>
    </source>
</evidence>
<dbReference type="Pfam" id="PF03734">
    <property type="entry name" value="YkuD"/>
    <property type="match status" value="1"/>
</dbReference>
<dbReference type="eggNOG" id="COG1388">
    <property type="taxonomic scope" value="Bacteria"/>
</dbReference>
<evidence type="ECO:0000256" key="4">
    <source>
        <dbReference type="ARBA" id="ARBA00022679"/>
    </source>
</evidence>
<dbReference type="eggNOG" id="COG1376">
    <property type="taxonomic scope" value="Bacteria"/>
</dbReference>
<dbReference type="STRING" id="574087.Acear_0080"/>
<dbReference type="EMBL" id="CP002105">
    <property type="protein sequence ID" value="ADL11631.1"/>
    <property type="molecule type" value="Genomic_DNA"/>
</dbReference>
<dbReference type="GO" id="GO:0071555">
    <property type="term" value="P:cell wall organization"/>
    <property type="evidence" value="ECO:0007669"/>
    <property type="project" value="UniProtKB-UniRule"/>
</dbReference>
<dbReference type="PROSITE" id="PS50943">
    <property type="entry name" value="HTH_CROC1"/>
    <property type="match status" value="1"/>
</dbReference>
<keyword evidence="4" id="KW-0808">Transferase</keyword>
<dbReference type="GO" id="GO:0018104">
    <property type="term" value="P:peptidoglycan-protein cross-linking"/>
    <property type="evidence" value="ECO:0007669"/>
    <property type="project" value="TreeGrafter"/>
</dbReference>
<evidence type="ECO:0000256" key="8">
    <source>
        <dbReference type="ARBA" id="ARBA00023316"/>
    </source>
</evidence>
<feature type="domain" description="LysM" evidence="11">
    <location>
        <begin position="125"/>
        <end position="169"/>
    </location>
</feature>
<dbReference type="CDD" id="cd00118">
    <property type="entry name" value="LysM"/>
    <property type="match status" value="1"/>
</dbReference>